<reference evidence="2" key="1">
    <citation type="journal article" date="2019" name="Int. J. Syst. Evol. Microbiol.">
        <title>The Global Catalogue of Microorganisms (GCM) 10K type strain sequencing project: providing services to taxonomists for standard genome sequencing and annotation.</title>
        <authorList>
            <consortium name="The Broad Institute Genomics Platform"/>
            <consortium name="The Broad Institute Genome Sequencing Center for Infectious Disease"/>
            <person name="Wu L."/>
            <person name="Ma J."/>
        </authorList>
    </citation>
    <scope>NUCLEOTIDE SEQUENCE [LARGE SCALE GENOMIC DNA]</scope>
    <source>
        <strain evidence="2">JCM 15933</strain>
    </source>
</reference>
<name>A0ABP4KM36_9ACTN</name>
<evidence type="ECO:0000313" key="2">
    <source>
        <dbReference type="Proteomes" id="UP001501470"/>
    </source>
</evidence>
<keyword evidence="2" id="KW-1185">Reference proteome</keyword>
<accession>A0ABP4KM36</accession>
<dbReference type="RefSeq" id="WP_344501481.1">
    <property type="nucleotide sequence ID" value="NZ_BAAAQD010000003.1"/>
</dbReference>
<protein>
    <submittedName>
        <fullName evidence="1">Uncharacterized protein</fullName>
    </submittedName>
</protein>
<evidence type="ECO:0000313" key="1">
    <source>
        <dbReference type="EMBL" id="GAA1506004.1"/>
    </source>
</evidence>
<dbReference type="Proteomes" id="UP001501470">
    <property type="component" value="Unassembled WGS sequence"/>
</dbReference>
<gene>
    <name evidence="1" type="ORF">GCM10009827_019600</name>
</gene>
<organism evidence="1 2">
    <name type="scientific">Dactylosporangium maewongense</name>
    <dbReference type="NCBI Taxonomy" id="634393"/>
    <lineage>
        <taxon>Bacteria</taxon>
        <taxon>Bacillati</taxon>
        <taxon>Actinomycetota</taxon>
        <taxon>Actinomycetes</taxon>
        <taxon>Micromonosporales</taxon>
        <taxon>Micromonosporaceae</taxon>
        <taxon>Dactylosporangium</taxon>
    </lineage>
</organism>
<proteinExistence type="predicted"/>
<dbReference type="EMBL" id="BAAAQD010000003">
    <property type="protein sequence ID" value="GAA1506004.1"/>
    <property type="molecule type" value="Genomic_DNA"/>
</dbReference>
<comment type="caution">
    <text evidence="1">The sequence shown here is derived from an EMBL/GenBank/DDBJ whole genome shotgun (WGS) entry which is preliminary data.</text>
</comment>
<sequence>MQSDRASELRARHREAGSPPCAHADLAKEYYLGAQTGDYICTACGREFGSVAERDAAVKKDTT</sequence>